<dbReference type="PANTHER" id="PTHR30061:SF50">
    <property type="entry name" value="MALTOSE_MALTODEXTRIN-BINDING PERIPLASMIC PROTEIN"/>
    <property type="match status" value="1"/>
</dbReference>
<evidence type="ECO:0000259" key="4">
    <source>
        <dbReference type="SMART" id="SM00642"/>
    </source>
</evidence>
<accession>A0A5S5CBQ8</accession>
<comment type="caution">
    <text evidence="5">The sequence shown here is derived from an EMBL/GenBank/DDBJ whole genome shotgun (WGS) entry which is preliminary data.</text>
</comment>
<keyword evidence="3" id="KW-0732">Signal</keyword>
<name>A0A5S5CBQ8_9BACL</name>
<dbReference type="GO" id="GO:0005975">
    <property type="term" value="P:carbohydrate metabolic process"/>
    <property type="evidence" value="ECO:0007669"/>
    <property type="project" value="InterPro"/>
</dbReference>
<dbReference type="GO" id="GO:1901982">
    <property type="term" value="F:maltose binding"/>
    <property type="evidence" value="ECO:0007669"/>
    <property type="project" value="TreeGrafter"/>
</dbReference>
<keyword evidence="2" id="KW-0813">Transport</keyword>
<dbReference type="GO" id="GO:0015768">
    <property type="term" value="P:maltose transport"/>
    <property type="evidence" value="ECO:0007669"/>
    <property type="project" value="TreeGrafter"/>
</dbReference>
<gene>
    <name evidence="5" type="ORF">BCM02_103431</name>
</gene>
<dbReference type="SMART" id="SM00642">
    <property type="entry name" value="Aamy"/>
    <property type="match status" value="1"/>
</dbReference>
<dbReference type="Pfam" id="PF13416">
    <property type="entry name" value="SBP_bac_8"/>
    <property type="match status" value="1"/>
</dbReference>
<dbReference type="Gene3D" id="3.20.20.80">
    <property type="entry name" value="Glycosidases"/>
    <property type="match status" value="1"/>
</dbReference>
<dbReference type="EMBL" id="VNHS01000003">
    <property type="protein sequence ID" value="TYP76767.1"/>
    <property type="molecule type" value="Genomic_DNA"/>
</dbReference>
<dbReference type="SUPFAM" id="SSF53850">
    <property type="entry name" value="Periplasmic binding protein-like II"/>
    <property type="match status" value="1"/>
</dbReference>
<proteinExistence type="inferred from homology"/>
<dbReference type="InterPro" id="IPR006047">
    <property type="entry name" value="GH13_cat_dom"/>
</dbReference>
<dbReference type="AlphaFoldDB" id="A0A5S5CBQ8"/>
<evidence type="ECO:0000256" key="1">
    <source>
        <dbReference type="ARBA" id="ARBA00008520"/>
    </source>
</evidence>
<dbReference type="InterPro" id="IPR017853">
    <property type="entry name" value="GH"/>
</dbReference>
<dbReference type="PANTHER" id="PTHR30061">
    <property type="entry name" value="MALTOSE-BINDING PERIPLASMIC PROTEIN"/>
    <property type="match status" value="1"/>
</dbReference>
<reference evidence="5 6" key="1">
    <citation type="submission" date="2019-07" db="EMBL/GenBank/DDBJ databases">
        <title>Genomic Encyclopedia of Type Strains, Phase III (KMG-III): the genomes of soil and plant-associated and newly described type strains.</title>
        <authorList>
            <person name="Whitman W."/>
        </authorList>
    </citation>
    <scope>NUCLEOTIDE SEQUENCE [LARGE SCALE GENOMIC DNA]</scope>
    <source>
        <strain evidence="5 6">BL24</strain>
    </source>
</reference>
<organism evidence="5 6">
    <name type="scientific">Paenibacillus methanolicus</name>
    <dbReference type="NCBI Taxonomy" id="582686"/>
    <lineage>
        <taxon>Bacteria</taxon>
        <taxon>Bacillati</taxon>
        <taxon>Bacillota</taxon>
        <taxon>Bacilli</taxon>
        <taxon>Bacillales</taxon>
        <taxon>Paenibacillaceae</taxon>
        <taxon>Paenibacillus</taxon>
    </lineage>
</organism>
<dbReference type="Gene3D" id="3.40.190.10">
    <property type="entry name" value="Periplasmic binding protein-like II"/>
    <property type="match status" value="2"/>
</dbReference>
<dbReference type="SUPFAM" id="SSF51445">
    <property type="entry name" value="(Trans)glycosidases"/>
    <property type="match status" value="1"/>
</dbReference>
<comment type="similarity">
    <text evidence="1">Belongs to the bacterial solute-binding protein 1 family.</text>
</comment>
<evidence type="ECO:0000313" key="6">
    <source>
        <dbReference type="Proteomes" id="UP000323257"/>
    </source>
</evidence>
<feature type="domain" description="Glycosyl hydrolase family 13 catalytic" evidence="4">
    <location>
        <begin position="94"/>
        <end position="549"/>
    </location>
</feature>
<sequence>MESNNRLGALTAFLASRARSDAAPIWIPSVWNQCGYPSILGEQDGEILVHPYRFLSDHFRYVRETSKRYAPTKATDLQNSVIYSSLVRYTTAWDYDHDGEIESGTFLRLIVLLPLLKTFGVNILYMLPVNRYSLLNLKGDIGSPYAVQSLFDLDPNLHDPLLDGMDNFSLHDELAALVEACHLLDIKAVVDFIPRVTAKNSELMKENPEWVYWIKNEALEGFAPPTIPELGFFEECTPDKLETVYRSKDTQAFLDKFTLPPNQLNPKLWEALKRRSEETGEELLTLIEQEMGITTAPAHSDWINDVQPIWTDITFLRLYEDICPQVRPYLREGQAPYVLFDTIKCNYYPGERPNEELWERLLDAIRFNLDTYGIDGFRIDIGHVLPTPLLTRMFETIRDRNPNAILISEDLFNRNHAKAAATGYNIMLGSGWNVMTDLTKDNLLSYLRELPELSIPIFACAETADTPRITSRGGVGLARMLAVFNQFLPHAIPYLTTGYEVNEEQPLNCGLGDNTNGADIPRAFFNRMTIDWTENHDMMRLLADLREFKSSKPELLRPEGFFIAESPSDVVIYGYENGEETALVCMNVSGESSVQVDLAAIRPGIDAYDIKLDSGLGSTLGDPPVSRLTLAPYQGMLLHQHNRGEMGTMQERTNNKKELILWHEFDGPGDTSIEVLEEICRLYSERNGVQVTPQVMNIIELGERLGNVKELGEGPHMAFVPADMASYADIGAYSEVPDGVVADLLADDTLASMRRNGAQYGVPVLQGNHLVLFVNRDVYETAPDSWKDIEDAAERLIARDIVPIAGDLKQSYWFVPFLSAFGGWPMVEGAPAVSTPAMKQALAFVRDKQEAGILANFDGSTELLEKFIDGRIGAIICGEWIFNYLDKKMGERLGVGSLPSIGDGQSVSMSSSIGLVYPNQSLESEYAEEILSFTRFMLSEECQLLWAAKVQRIPTNQSVLKLLAESSSPSKRRLIALLDACRPMPIHPHMIYVWIAMELGLHLLPDYTIDQICARMESKLEEKIAAAGRI</sequence>
<dbReference type="GO" id="GO:0042956">
    <property type="term" value="P:maltodextrin transmembrane transport"/>
    <property type="evidence" value="ECO:0007669"/>
    <property type="project" value="TreeGrafter"/>
</dbReference>
<dbReference type="Proteomes" id="UP000323257">
    <property type="component" value="Unassembled WGS sequence"/>
</dbReference>
<dbReference type="InterPro" id="IPR006059">
    <property type="entry name" value="SBP"/>
</dbReference>
<dbReference type="GO" id="GO:0055052">
    <property type="term" value="C:ATP-binding cassette (ABC) transporter complex, substrate-binding subunit-containing"/>
    <property type="evidence" value="ECO:0007669"/>
    <property type="project" value="TreeGrafter"/>
</dbReference>
<evidence type="ECO:0000256" key="2">
    <source>
        <dbReference type="ARBA" id="ARBA00022448"/>
    </source>
</evidence>
<evidence type="ECO:0000313" key="5">
    <source>
        <dbReference type="EMBL" id="TYP76767.1"/>
    </source>
</evidence>
<dbReference type="RefSeq" id="WP_246183323.1">
    <property type="nucleotide sequence ID" value="NZ_VNHS01000003.1"/>
</dbReference>
<protein>
    <submittedName>
        <fullName evidence="5">Maltose-binding protein MalE</fullName>
    </submittedName>
</protein>
<evidence type="ECO:0000256" key="3">
    <source>
        <dbReference type="ARBA" id="ARBA00022729"/>
    </source>
</evidence>
<keyword evidence="6" id="KW-1185">Reference proteome</keyword>